<dbReference type="Proteomes" id="UP000294338">
    <property type="component" value="Chromosome 1"/>
</dbReference>
<dbReference type="GO" id="GO:0051262">
    <property type="term" value="P:protein tetramerization"/>
    <property type="evidence" value="ECO:0007669"/>
    <property type="project" value="InterPro"/>
</dbReference>
<comment type="subcellular location">
    <subcellularLocation>
        <location evidence="5">Cytoplasm</location>
    </subcellularLocation>
</comment>
<dbReference type="EMBL" id="LR217705">
    <property type="protein sequence ID" value="VFP79998.1"/>
    <property type="molecule type" value="Genomic_DNA"/>
</dbReference>
<dbReference type="HAMAP" id="MF_00821">
    <property type="entry name" value="SecB"/>
    <property type="match status" value="1"/>
</dbReference>
<keyword evidence="4 5" id="KW-0811">Translocation</keyword>
<accession>A0A451D2Y0</accession>
<dbReference type="PRINTS" id="PR01594">
    <property type="entry name" value="SECBCHAPRONE"/>
</dbReference>
<dbReference type="NCBIfam" id="NF004393">
    <property type="entry name" value="PRK05751.1-4"/>
    <property type="match status" value="1"/>
</dbReference>
<evidence type="ECO:0000256" key="4">
    <source>
        <dbReference type="ARBA" id="ARBA00023010"/>
    </source>
</evidence>
<dbReference type="Gene3D" id="3.10.420.10">
    <property type="entry name" value="SecB-like"/>
    <property type="match status" value="1"/>
</dbReference>
<evidence type="ECO:0000256" key="1">
    <source>
        <dbReference type="ARBA" id="ARBA00009990"/>
    </source>
</evidence>
<keyword evidence="5" id="KW-0963">Cytoplasm</keyword>
<organism evidence="6 7">
    <name type="scientific">Candidatus Erwinia haradaeae</name>
    <dbReference type="NCBI Taxonomy" id="1922217"/>
    <lineage>
        <taxon>Bacteria</taxon>
        <taxon>Pseudomonadati</taxon>
        <taxon>Pseudomonadota</taxon>
        <taxon>Gammaproteobacteria</taxon>
        <taxon>Enterobacterales</taxon>
        <taxon>Erwiniaceae</taxon>
        <taxon>Erwinia</taxon>
    </lineage>
</organism>
<dbReference type="SUPFAM" id="SSF54611">
    <property type="entry name" value="SecB-like"/>
    <property type="match status" value="1"/>
</dbReference>
<evidence type="ECO:0000313" key="6">
    <source>
        <dbReference type="EMBL" id="VFP79998.1"/>
    </source>
</evidence>
<keyword evidence="2 5" id="KW-0813">Transport</keyword>
<reference evidence="6 7" key="1">
    <citation type="submission" date="2019-02" db="EMBL/GenBank/DDBJ databases">
        <authorList>
            <person name="Manzano-Marin A."/>
            <person name="Manzano-Marin A."/>
        </authorList>
    </citation>
    <scope>NUCLEOTIDE SEQUENCE [LARGE SCALE GENOMIC DNA]</scope>
    <source>
        <strain evidence="6 7">ErCisplendens/pseudotsugae</strain>
    </source>
</reference>
<dbReference type="GO" id="GO:0051082">
    <property type="term" value="F:unfolded protein binding"/>
    <property type="evidence" value="ECO:0007669"/>
    <property type="project" value="InterPro"/>
</dbReference>
<dbReference type="RefSeq" id="WP_197094866.1">
    <property type="nucleotide sequence ID" value="NZ_LR217705.1"/>
</dbReference>
<keyword evidence="3 5" id="KW-0653">Protein transport</keyword>
<evidence type="ECO:0000313" key="7">
    <source>
        <dbReference type="Proteomes" id="UP000294338"/>
    </source>
</evidence>
<evidence type="ECO:0000256" key="5">
    <source>
        <dbReference type="HAMAP-Rule" id="MF_00821"/>
    </source>
</evidence>
<protein>
    <recommendedName>
        <fullName evidence="5">Protein-export protein SecB</fullName>
    </recommendedName>
</protein>
<dbReference type="InterPro" id="IPR035958">
    <property type="entry name" value="SecB-like_sf"/>
</dbReference>
<evidence type="ECO:0000256" key="2">
    <source>
        <dbReference type="ARBA" id="ARBA00022448"/>
    </source>
</evidence>
<proteinExistence type="inferred from homology"/>
<dbReference type="GO" id="GO:0005737">
    <property type="term" value="C:cytoplasm"/>
    <property type="evidence" value="ECO:0007669"/>
    <property type="project" value="UniProtKB-SubCell"/>
</dbReference>
<dbReference type="NCBIfam" id="TIGR00809">
    <property type="entry name" value="secB"/>
    <property type="match status" value="1"/>
</dbReference>
<gene>
    <name evidence="5 6" type="primary">secB</name>
    <name evidence="6" type="ORF">ERCISPPS3390_047</name>
</gene>
<comment type="similarity">
    <text evidence="1 5">Belongs to the SecB family.</text>
</comment>
<dbReference type="PANTHER" id="PTHR36918">
    <property type="match status" value="1"/>
</dbReference>
<dbReference type="PANTHER" id="PTHR36918:SF1">
    <property type="entry name" value="PROTEIN-EXPORT PROTEIN SECB"/>
    <property type="match status" value="1"/>
</dbReference>
<evidence type="ECO:0000256" key="3">
    <source>
        <dbReference type="ARBA" id="ARBA00022927"/>
    </source>
</evidence>
<dbReference type="GO" id="GO:0006457">
    <property type="term" value="P:protein folding"/>
    <property type="evidence" value="ECO:0007669"/>
    <property type="project" value="UniProtKB-UniRule"/>
</dbReference>
<name>A0A451D2Y0_9GAMM</name>
<dbReference type="InterPro" id="IPR003708">
    <property type="entry name" value="SecB"/>
</dbReference>
<keyword evidence="5" id="KW-0143">Chaperone</keyword>
<dbReference type="Pfam" id="PF02556">
    <property type="entry name" value="SecB"/>
    <property type="match status" value="1"/>
</dbReference>
<dbReference type="GO" id="GO:0015031">
    <property type="term" value="P:protein transport"/>
    <property type="evidence" value="ECO:0007669"/>
    <property type="project" value="UniProtKB-UniRule"/>
</dbReference>
<sequence>MLEKYHSDKSLQINRIYTKNISFESPQAPQIFQAPWDPQVTLNLGTSSTHLIDKMYEVILRVTVITNLAKNIVFLCEVEQAGVFSIEETEKNKIAHSLGSRCPNLLFPYARECIANLIWHSTFPPLHLEPVNFDTLFMGYLQKSKHTEHTPDT</sequence>
<comment type="function">
    <text evidence="5">One of the proteins required for the normal export of preproteins out of the cell cytoplasm. It is a molecular chaperone that binds to a subset of precursor proteins, maintaining them in a translocation-competent state. It also specifically binds to its receptor SecA.</text>
</comment>
<dbReference type="AlphaFoldDB" id="A0A451D2Y0"/>
<comment type="subunit">
    <text evidence="5">Homotetramer, a dimer of dimers. One homotetramer interacts with 1 SecA dimer.</text>
</comment>